<dbReference type="Proteomes" id="UP000023152">
    <property type="component" value="Unassembled WGS sequence"/>
</dbReference>
<dbReference type="InterPro" id="IPR050546">
    <property type="entry name" value="Glycosyl_Hydrlase_16"/>
</dbReference>
<dbReference type="OrthoDB" id="4781at2759"/>
<comment type="similarity">
    <text evidence="1">Belongs to the glycosyl hydrolase 16 family.</text>
</comment>
<accession>X6N817</accession>
<reference evidence="2 3" key="1">
    <citation type="journal article" date="2013" name="Curr. Biol.">
        <title>The Genome of the Foraminiferan Reticulomyxa filosa.</title>
        <authorList>
            <person name="Glockner G."/>
            <person name="Hulsmann N."/>
            <person name="Schleicher M."/>
            <person name="Noegel A.A."/>
            <person name="Eichinger L."/>
            <person name="Gallinger C."/>
            <person name="Pawlowski J."/>
            <person name="Sierra R."/>
            <person name="Euteneuer U."/>
            <person name="Pillet L."/>
            <person name="Moustafa A."/>
            <person name="Platzer M."/>
            <person name="Groth M."/>
            <person name="Szafranski K."/>
            <person name="Schliwa M."/>
        </authorList>
    </citation>
    <scope>NUCLEOTIDE SEQUENCE [LARGE SCALE GENOMIC DNA]</scope>
</reference>
<sequence length="146" mass="16668">MTFILQHDSKPKPQPQQQVSQFGSLIFDEEFNTFNLSRWKHVISAFGGAHKNSGNWEFEYYTNNRSNSYVKNGTLYLKPTLTNNTFTAPNYLFSGELNLWGTNPADICTTNYDYGCYRSGTSSNPINPVQSARIQTTESFSFTYGR</sequence>
<comment type="caution">
    <text evidence="2">The sequence shown here is derived from an EMBL/GenBank/DDBJ whole genome shotgun (WGS) entry which is preliminary data.</text>
</comment>
<dbReference type="SUPFAM" id="SSF49899">
    <property type="entry name" value="Concanavalin A-like lectins/glucanases"/>
    <property type="match status" value="1"/>
</dbReference>
<proteinExistence type="inferred from homology"/>
<name>X6N817_RETFI</name>
<dbReference type="Gene3D" id="2.60.120.200">
    <property type="match status" value="1"/>
</dbReference>
<dbReference type="EMBL" id="ASPP01011620">
    <property type="protein sequence ID" value="ETO21442.1"/>
    <property type="molecule type" value="Genomic_DNA"/>
</dbReference>
<keyword evidence="3" id="KW-1185">Reference proteome</keyword>
<organism evidence="2 3">
    <name type="scientific">Reticulomyxa filosa</name>
    <dbReference type="NCBI Taxonomy" id="46433"/>
    <lineage>
        <taxon>Eukaryota</taxon>
        <taxon>Sar</taxon>
        <taxon>Rhizaria</taxon>
        <taxon>Retaria</taxon>
        <taxon>Foraminifera</taxon>
        <taxon>Monothalamids</taxon>
        <taxon>Reticulomyxidae</taxon>
        <taxon>Reticulomyxa</taxon>
    </lineage>
</organism>
<dbReference type="PANTHER" id="PTHR10963:SF55">
    <property type="entry name" value="GLYCOSIDE HYDROLASE FAMILY 16 PROTEIN"/>
    <property type="match status" value="1"/>
</dbReference>
<evidence type="ECO:0000256" key="1">
    <source>
        <dbReference type="ARBA" id="ARBA00006865"/>
    </source>
</evidence>
<dbReference type="PANTHER" id="PTHR10963">
    <property type="entry name" value="GLYCOSYL HYDROLASE-RELATED"/>
    <property type="match status" value="1"/>
</dbReference>
<feature type="non-terminal residue" evidence="2">
    <location>
        <position position="146"/>
    </location>
</feature>
<gene>
    <name evidence="2" type="ORF">RFI_15764</name>
</gene>
<dbReference type="AlphaFoldDB" id="X6N817"/>
<evidence type="ECO:0000313" key="2">
    <source>
        <dbReference type="EMBL" id="ETO21442.1"/>
    </source>
</evidence>
<evidence type="ECO:0000313" key="3">
    <source>
        <dbReference type="Proteomes" id="UP000023152"/>
    </source>
</evidence>
<protein>
    <submittedName>
        <fullName evidence="2">Uncharacterized protein</fullName>
    </submittedName>
</protein>
<dbReference type="InterPro" id="IPR013320">
    <property type="entry name" value="ConA-like_dom_sf"/>
</dbReference>